<dbReference type="AlphaFoldDB" id="A0A383CQR4"/>
<gene>
    <name evidence="1" type="ORF">METZ01_LOCUS487570</name>
</gene>
<accession>A0A383CQR4</accession>
<protein>
    <submittedName>
        <fullName evidence="1">Uncharacterized protein</fullName>
    </submittedName>
</protein>
<reference evidence="1" key="1">
    <citation type="submission" date="2018-05" db="EMBL/GenBank/DDBJ databases">
        <authorList>
            <person name="Lanie J.A."/>
            <person name="Ng W.-L."/>
            <person name="Kazmierczak K.M."/>
            <person name="Andrzejewski T.M."/>
            <person name="Davidsen T.M."/>
            <person name="Wayne K.J."/>
            <person name="Tettelin H."/>
            <person name="Glass J.I."/>
            <person name="Rusch D."/>
            <person name="Podicherti R."/>
            <person name="Tsui H.-C.T."/>
            <person name="Winkler M.E."/>
        </authorList>
    </citation>
    <scope>NUCLEOTIDE SEQUENCE</scope>
</reference>
<proteinExistence type="predicted"/>
<feature type="non-terminal residue" evidence="1">
    <location>
        <position position="42"/>
    </location>
</feature>
<organism evidence="1">
    <name type="scientific">marine metagenome</name>
    <dbReference type="NCBI Taxonomy" id="408172"/>
    <lineage>
        <taxon>unclassified sequences</taxon>
        <taxon>metagenomes</taxon>
        <taxon>ecological metagenomes</taxon>
    </lineage>
</organism>
<name>A0A383CQR4_9ZZZZ</name>
<dbReference type="EMBL" id="UINC01211003">
    <property type="protein sequence ID" value="SVE34716.1"/>
    <property type="molecule type" value="Genomic_DNA"/>
</dbReference>
<sequence>MMSSVAFLWPIVRGVISAIVGSLIGLGIGTGIAGVTGNAPAE</sequence>
<evidence type="ECO:0000313" key="1">
    <source>
        <dbReference type="EMBL" id="SVE34716.1"/>
    </source>
</evidence>